<reference evidence="1" key="2">
    <citation type="journal article" date="2015" name="Data Brief">
        <title>Shoot transcriptome of the giant reed, Arundo donax.</title>
        <authorList>
            <person name="Barrero R.A."/>
            <person name="Guerrero F.D."/>
            <person name="Moolhuijzen P."/>
            <person name="Goolsby J.A."/>
            <person name="Tidwell J."/>
            <person name="Bellgard S.E."/>
            <person name="Bellgard M.I."/>
        </authorList>
    </citation>
    <scope>NUCLEOTIDE SEQUENCE</scope>
    <source>
        <tissue evidence="1">Shoot tissue taken approximately 20 cm above the soil surface</tissue>
    </source>
</reference>
<dbReference type="EMBL" id="GBRH01165777">
    <property type="protein sequence ID" value="JAE32119.1"/>
    <property type="molecule type" value="Transcribed_RNA"/>
</dbReference>
<name>A0A0A9H8L4_ARUDO</name>
<organism evidence="1">
    <name type="scientific">Arundo donax</name>
    <name type="common">Giant reed</name>
    <name type="synonym">Donax arundinaceus</name>
    <dbReference type="NCBI Taxonomy" id="35708"/>
    <lineage>
        <taxon>Eukaryota</taxon>
        <taxon>Viridiplantae</taxon>
        <taxon>Streptophyta</taxon>
        <taxon>Embryophyta</taxon>
        <taxon>Tracheophyta</taxon>
        <taxon>Spermatophyta</taxon>
        <taxon>Magnoliopsida</taxon>
        <taxon>Liliopsida</taxon>
        <taxon>Poales</taxon>
        <taxon>Poaceae</taxon>
        <taxon>PACMAD clade</taxon>
        <taxon>Arundinoideae</taxon>
        <taxon>Arundineae</taxon>
        <taxon>Arundo</taxon>
    </lineage>
</organism>
<sequence>MHNYLNFRSSILWEQKRGAYLGRIQTLISIPWNFCDCV</sequence>
<proteinExistence type="predicted"/>
<dbReference type="AlphaFoldDB" id="A0A0A9H8L4"/>
<protein>
    <submittedName>
        <fullName evidence="1">Uncharacterized protein</fullName>
    </submittedName>
</protein>
<evidence type="ECO:0000313" key="1">
    <source>
        <dbReference type="EMBL" id="JAE32119.1"/>
    </source>
</evidence>
<reference evidence="1" key="1">
    <citation type="submission" date="2014-09" db="EMBL/GenBank/DDBJ databases">
        <authorList>
            <person name="Magalhaes I.L.F."/>
            <person name="Oliveira U."/>
            <person name="Santos F.R."/>
            <person name="Vidigal T.H.D.A."/>
            <person name="Brescovit A.D."/>
            <person name="Santos A.J."/>
        </authorList>
    </citation>
    <scope>NUCLEOTIDE SEQUENCE</scope>
    <source>
        <tissue evidence="1">Shoot tissue taken approximately 20 cm above the soil surface</tissue>
    </source>
</reference>
<accession>A0A0A9H8L4</accession>